<proteinExistence type="predicted"/>
<dbReference type="SUPFAM" id="SSF56601">
    <property type="entry name" value="beta-lactamase/transpeptidase-like"/>
    <property type="match status" value="1"/>
</dbReference>
<dbReference type="Gene3D" id="3.40.710.10">
    <property type="entry name" value="DD-peptidase/beta-lactamase superfamily"/>
    <property type="match status" value="1"/>
</dbReference>
<dbReference type="PANTHER" id="PTHR43283">
    <property type="entry name" value="BETA-LACTAMASE-RELATED"/>
    <property type="match status" value="1"/>
</dbReference>
<sequence length="150" mass="16546">EQEGVDWSWNSPYWRNLGAAWGGMFSTVEDLTHFLKMLLNGGEFQGKKIFSRSAVETMIRDQTSLMSLVPNEQKVMMRGGLGWRLAPSSCWGFFGDFLSPGSFGHGGATGTVFWADPKRDATFALLTTQPSIWSKSLLDKASNLAIACVD</sequence>
<name>A0A2D6YMX8_9DELT</name>
<dbReference type="Pfam" id="PF00144">
    <property type="entry name" value="Beta-lactamase"/>
    <property type="match status" value="1"/>
</dbReference>
<dbReference type="InterPro" id="IPR012338">
    <property type="entry name" value="Beta-lactam/transpept-like"/>
</dbReference>
<evidence type="ECO:0000313" key="2">
    <source>
        <dbReference type="EMBL" id="MAH64455.1"/>
    </source>
</evidence>
<evidence type="ECO:0000259" key="1">
    <source>
        <dbReference type="Pfam" id="PF00144"/>
    </source>
</evidence>
<gene>
    <name evidence="2" type="ORF">CMN54_13625</name>
</gene>
<dbReference type="InterPro" id="IPR001466">
    <property type="entry name" value="Beta-lactam-related"/>
</dbReference>
<accession>A0A2D6YMX8</accession>
<organism evidence="2 3">
    <name type="scientific">SAR324 cluster bacterium</name>
    <dbReference type="NCBI Taxonomy" id="2024889"/>
    <lineage>
        <taxon>Bacteria</taxon>
        <taxon>Deltaproteobacteria</taxon>
        <taxon>SAR324 cluster</taxon>
    </lineage>
</organism>
<dbReference type="EMBL" id="NZEX01000162">
    <property type="protein sequence ID" value="MAH64455.1"/>
    <property type="molecule type" value="Genomic_DNA"/>
</dbReference>
<feature type="non-terminal residue" evidence="2">
    <location>
        <position position="1"/>
    </location>
</feature>
<reference evidence="3" key="1">
    <citation type="submission" date="2017-09" db="EMBL/GenBank/DDBJ databases">
        <title>The Reconstruction of 2,631 Draft Metagenome-Assembled Genomes from the Global Oceans.</title>
        <authorList>
            <person name="Tully B.J."/>
            <person name="Graham E.D."/>
            <person name="Heidelberg J.F."/>
        </authorList>
    </citation>
    <scope>NUCLEOTIDE SEQUENCE [LARGE SCALE GENOMIC DNA]</scope>
</reference>
<evidence type="ECO:0000313" key="3">
    <source>
        <dbReference type="Proteomes" id="UP000226525"/>
    </source>
</evidence>
<protein>
    <recommendedName>
        <fullName evidence="1">Beta-lactamase-related domain-containing protein</fullName>
    </recommendedName>
</protein>
<dbReference type="AlphaFoldDB" id="A0A2D6YMX8"/>
<dbReference type="InterPro" id="IPR050789">
    <property type="entry name" value="Diverse_Enzym_Activities"/>
</dbReference>
<comment type="caution">
    <text evidence="2">The sequence shown here is derived from an EMBL/GenBank/DDBJ whole genome shotgun (WGS) entry which is preliminary data.</text>
</comment>
<dbReference type="Proteomes" id="UP000226525">
    <property type="component" value="Unassembled WGS sequence"/>
</dbReference>
<feature type="domain" description="Beta-lactamase-related" evidence="1">
    <location>
        <begin position="10"/>
        <end position="130"/>
    </location>
</feature>